<proteinExistence type="predicted"/>
<dbReference type="InterPro" id="IPR036942">
    <property type="entry name" value="Beta-barrel_TonB_sf"/>
</dbReference>
<evidence type="ECO:0000313" key="5">
    <source>
        <dbReference type="Proteomes" id="UP000479293"/>
    </source>
</evidence>
<accession>A0A7C9FF92</accession>
<comment type="caution">
    <text evidence="4">The sequence shown here is derived from an EMBL/GenBank/DDBJ whole genome shotgun (WGS) entry which is preliminary data.</text>
</comment>
<evidence type="ECO:0000313" key="4">
    <source>
        <dbReference type="EMBL" id="MPR36390.1"/>
    </source>
</evidence>
<dbReference type="SUPFAM" id="SSF56935">
    <property type="entry name" value="Porins"/>
    <property type="match status" value="1"/>
</dbReference>
<keyword evidence="5" id="KW-1185">Reference proteome</keyword>
<dbReference type="AlphaFoldDB" id="A0A7C9FF92"/>
<organism evidence="4 5">
    <name type="scientific">Salmonirosea aquatica</name>
    <dbReference type="NCBI Taxonomy" id="2654236"/>
    <lineage>
        <taxon>Bacteria</taxon>
        <taxon>Pseudomonadati</taxon>
        <taxon>Bacteroidota</taxon>
        <taxon>Cytophagia</taxon>
        <taxon>Cytophagales</taxon>
        <taxon>Spirosomataceae</taxon>
        <taxon>Salmonirosea</taxon>
    </lineage>
</organism>
<evidence type="ECO:0000256" key="2">
    <source>
        <dbReference type="ARBA" id="ARBA00023136"/>
    </source>
</evidence>
<keyword evidence="3" id="KW-0998">Cell outer membrane</keyword>
<gene>
    <name evidence="4" type="ORF">GBK04_24370</name>
</gene>
<dbReference type="Proteomes" id="UP000479293">
    <property type="component" value="Unassembled WGS sequence"/>
</dbReference>
<protein>
    <submittedName>
        <fullName evidence="4">TonB-dependent receptor</fullName>
    </submittedName>
</protein>
<name>A0A7C9FF92_9BACT</name>
<evidence type="ECO:0000256" key="1">
    <source>
        <dbReference type="ARBA" id="ARBA00004442"/>
    </source>
</evidence>
<sequence length="544" mass="61040">MAGTGLIIFQAKAQRGEIESQTYEIVKEKSIEFPPANRLFDKVQPVQAKAEDKKVKYQFVDPNINLASPKLTPVAVMSSDEKTRQELPEGLNNYIKIGAGNYGRFLGEGFVSTRPSEDLVFTAHLKNLSASSGPRYGKNSANANTDIQLGGKYLRNAFKIDGQIDYNRKNYYFYGYQPQPDGVEVDRDTIRQTTNLFGVQLGFENTEANSLIDYSVKTSLYSIKDRYSASEVDWGTTIQASLPVAENIYALVEAGAFVSQRVDAQTYNRNLFRVKPSFKYVSNLFSITGGVNVVNETDNVLDVNRTKAYPVVNLDVVPVAGLHVFAGYDGDVVRNTLRSLLNENLWLAPDVLIANTEKKADIYAGFKGENAEGFNFEGRVSYAKYRNFYVFNNALADTSKFSVLYDADATNVLTVSGQVGYMANDMFKTSLKANFYNYNLRLLEQAWHRPTFSLNWFNALTIQDKLFITSDLYTVAGLKAKNFQTGIVTKLPTIIDLNIKIDYLLTSNFSVFVSLNNILGKQYSRYQYYPQQGLNFIGGLSFSF</sequence>
<keyword evidence="2" id="KW-0472">Membrane</keyword>
<reference evidence="4 5" key="1">
    <citation type="submission" date="2019-10" db="EMBL/GenBank/DDBJ databases">
        <title>Draft Genome Sequence of Cytophagaceae sp. SJW1-29.</title>
        <authorList>
            <person name="Choi A."/>
        </authorList>
    </citation>
    <scope>NUCLEOTIDE SEQUENCE [LARGE SCALE GENOMIC DNA]</scope>
    <source>
        <strain evidence="4 5">SJW1-29</strain>
    </source>
</reference>
<dbReference type="Gene3D" id="2.40.170.20">
    <property type="entry name" value="TonB-dependent receptor, beta-barrel domain"/>
    <property type="match status" value="1"/>
</dbReference>
<dbReference type="GO" id="GO:0009279">
    <property type="term" value="C:cell outer membrane"/>
    <property type="evidence" value="ECO:0007669"/>
    <property type="project" value="UniProtKB-SubCell"/>
</dbReference>
<evidence type="ECO:0000256" key="3">
    <source>
        <dbReference type="ARBA" id="ARBA00023237"/>
    </source>
</evidence>
<keyword evidence="4" id="KW-0675">Receptor</keyword>
<comment type="subcellular location">
    <subcellularLocation>
        <location evidence="1">Cell outer membrane</location>
    </subcellularLocation>
</comment>
<dbReference type="EMBL" id="WHLY01000002">
    <property type="protein sequence ID" value="MPR36390.1"/>
    <property type="molecule type" value="Genomic_DNA"/>
</dbReference>